<dbReference type="Proteomes" id="UP001454036">
    <property type="component" value="Unassembled WGS sequence"/>
</dbReference>
<evidence type="ECO:0000259" key="2">
    <source>
        <dbReference type="Pfam" id="PF14291"/>
    </source>
</evidence>
<evidence type="ECO:0000259" key="1">
    <source>
        <dbReference type="Pfam" id="PF05699"/>
    </source>
</evidence>
<dbReference type="InterPro" id="IPR012337">
    <property type="entry name" value="RNaseH-like_sf"/>
</dbReference>
<reference evidence="3 4" key="1">
    <citation type="submission" date="2024-01" db="EMBL/GenBank/DDBJ databases">
        <title>The complete chloroplast genome sequence of Lithospermum erythrorhizon: insights into the phylogenetic relationship among Boraginaceae species and the maternal lineages of purple gromwells.</title>
        <authorList>
            <person name="Okada T."/>
            <person name="Watanabe K."/>
        </authorList>
    </citation>
    <scope>NUCLEOTIDE SEQUENCE [LARGE SCALE GENOMIC DNA]</scope>
</reference>
<protein>
    <recommendedName>
        <fullName evidence="5">DUF4371 domain-containing protein</fullName>
    </recommendedName>
</protein>
<dbReference type="InterPro" id="IPR025398">
    <property type="entry name" value="DUF4371"/>
</dbReference>
<evidence type="ECO:0000313" key="4">
    <source>
        <dbReference type="Proteomes" id="UP001454036"/>
    </source>
</evidence>
<dbReference type="EMBL" id="BAABME010005993">
    <property type="protein sequence ID" value="GAA0167174.1"/>
    <property type="molecule type" value="Genomic_DNA"/>
</dbReference>
<feature type="domain" description="HAT C-terminal dimerisation" evidence="1">
    <location>
        <begin position="424"/>
        <end position="481"/>
    </location>
</feature>
<evidence type="ECO:0008006" key="5">
    <source>
        <dbReference type="Google" id="ProtNLM"/>
    </source>
</evidence>
<dbReference type="SUPFAM" id="SSF53098">
    <property type="entry name" value="Ribonuclease H-like"/>
    <property type="match status" value="1"/>
</dbReference>
<dbReference type="InterPro" id="IPR055298">
    <property type="entry name" value="AtLOH3-like"/>
</dbReference>
<organism evidence="3 4">
    <name type="scientific">Lithospermum erythrorhizon</name>
    <name type="common">Purple gromwell</name>
    <name type="synonym">Lithospermum officinale var. erythrorhizon</name>
    <dbReference type="NCBI Taxonomy" id="34254"/>
    <lineage>
        <taxon>Eukaryota</taxon>
        <taxon>Viridiplantae</taxon>
        <taxon>Streptophyta</taxon>
        <taxon>Embryophyta</taxon>
        <taxon>Tracheophyta</taxon>
        <taxon>Spermatophyta</taxon>
        <taxon>Magnoliopsida</taxon>
        <taxon>eudicotyledons</taxon>
        <taxon>Gunneridae</taxon>
        <taxon>Pentapetalae</taxon>
        <taxon>asterids</taxon>
        <taxon>lamiids</taxon>
        <taxon>Boraginales</taxon>
        <taxon>Boraginaceae</taxon>
        <taxon>Boraginoideae</taxon>
        <taxon>Lithospermeae</taxon>
        <taxon>Lithospermum</taxon>
    </lineage>
</organism>
<dbReference type="InterPro" id="IPR008906">
    <property type="entry name" value="HATC_C_dom"/>
</dbReference>
<feature type="domain" description="DUF4371" evidence="2">
    <location>
        <begin position="1"/>
        <end position="196"/>
    </location>
</feature>
<dbReference type="AlphaFoldDB" id="A0AAV3QT09"/>
<sequence>MNQKQSIEASIKKQSDKKKANYLVRIKTSFTAAKYLLRGGLAFRAHDESDDSSYKRNFLELIEVLGLNNQEIGKVVLKKAPKNHKMTSPDIQKEFVNACAVETINKIVNEIGDNTFGVLVDESCDSSGKEQMAVVACYIDDKGFVVERFIDIIHVKETSALSLKNALETLLCSYKLSMSKIIGQGYDGTSYMCGRFGVIEVLQELEIDASSDKDGEAKILLLVMQPFDFVFMLHLMDDVLGVTNYLCVALQRGDQDILNALNLVSVSKQRLQEMRSDGWKEFLDKMVSSCKNLNVKIPDTEAQYVKQLKSKCLALVVSNLHHYKFDCFVIILDVQLKELNDRFVIENTELLKCVASLSPCSSFETFDTKQLLKMARMYPNEFSEVDDQTLTNQFECYIRSVRGDPRFSDLKGLARLCRTLVQTKKHICYNWIFELVKLAFLLPATTTSVERVFSAMKYVKNELRNRMSDPWLNDCRITYVETILNRFQAISKRRVQVKISLIIFIFYF</sequence>
<evidence type="ECO:0000313" key="3">
    <source>
        <dbReference type="EMBL" id="GAA0167174.1"/>
    </source>
</evidence>
<dbReference type="PANTHER" id="PTHR11697">
    <property type="entry name" value="GENERAL TRANSCRIPTION FACTOR 2-RELATED ZINC FINGER PROTEIN"/>
    <property type="match status" value="1"/>
</dbReference>
<comment type="caution">
    <text evidence="3">The sequence shown here is derived from an EMBL/GenBank/DDBJ whole genome shotgun (WGS) entry which is preliminary data.</text>
</comment>
<gene>
    <name evidence="3" type="ORF">LIER_22165</name>
</gene>
<dbReference type="GO" id="GO:0046983">
    <property type="term" value="F:protein dimerization activity"/>
    <property type="evidence" value="ECO:0007669"/>
    <property type="project" value="InterPro"/>
</dbReference>
<keyword evidence="4" id="KW-1185">Reference proteome</keyword>
<dbReference type="Pfam" id="PF14291">
    <property type="entry name" value="DUF4371"/>
    <property type="match status" value="1"/>
</dbReference>
<dbReference type="PANTHER" id="PTHR11697:SF230">
    <property type="entry name" value="ZINC FINGER, MYM DOMAIN CONTAINING 1"/>
    <property type="match status" value="1"/>
</dbReference>
<dbReference type="Pfam" id="PF05699">
    <property type="entry name" value="Dimer_Tnp_hAT"/>
    <property type="match status" value="1"/>
</dbReference>
<accession>A0AAV3QT09</accession>
<name>A0AAV3QT09_LITER</name>
<proteinExistence type="predicted"/>